<organism evidence="1 2">
    <name type="scientific">Aureibacillus halotolerans</name>
    <dbReference type="NCBI Taxonomy" id="1508390"/>
    <lineage>
        <taxon>Bacteria</taxon>
        <taxon>Bacillati</taxon>
        <taxon>Bacillota</taxon>
        <taxon>Bacilli</taxon>
        <taxon>Bacillales</taxon>
        <taxon>Bacillaceae</taxon>
        <taxon>Aureibacillus</taxon>
    </lineage>
</organism>
<dbReference type="InterPro" id="IPR007169">
    <property type="entry name" value="RemA-like"/>
</dbReference>
<dbReference type="AlphaFoldDB" id="A0A4R6TYD9"/>
<dbReference type="EMBL" id="SNYJ01000010">
    <property type="protein sequence ID" value="TDQ38336.1"/>
    <property type="molecule type" value="Genomic_DNA"/>
</dbReference>
<dbReference type="OrthoDB" id="9811390at2"/>
<protein>
    <submittedName>
        <fullName evidence="1">Uncharacterized protein DUF370</fullName>
    </submittedName>
</protein>
<dbReference type="NCBIfam" id="NF046065">
    <property type="entry name" value="MtxRegRemB"/>
    <property type="match status" value="1"/>
</dbReference>
<evidence type="ECO:0000313" key="2">
    <source>
        <dbReference type="Proteomes" id="UP000295632"/>
    </source>
</evidence>
<sequence length="93" mass="10474">MFIHIGEDVVVRSEDVVAILDRVLLDSSLITQEFINETQKDRLVFDLAEGMTKSIVVMKEAVYFSPLSSVTLKKRADMIQDLDSQLIADDQGE</sequence>
<proteinExistence type="predicted"/>
<comment type="caution">
    <text evidence="1">The sequence shown here is derived from an EMBL/GenBank/DDBJ whole genome shotgun (WGS) entry which is preliminary data.</text>
</comment>
<accession>A0A4R6TYD9</accession>
<name>A0A4R6TYD9_9BACI</name>
<reference evidence="1 2" key="1">
    <citation type="submission" date="2019-03" db="EMBL/GenBank/DDBJ databases">
        <title>Genomic Encyclopedia of Type Strains, Phase IV (KMG-IV): sequencing the most valuable type-strain genomes for metagenomic binning, comparative biology and taxonomic classification.</title>
        <authorList>
            <person name="Goeker M."/>
        </authorList>
    </citation>
    <scope>NUCLEOTIDE SEQUENCE [LARGE SCALE GENOMIC DNA]</scope>
    <source>
        <strain evidence="1 2">DSM 28697</strain>
    </source>
</reference>
<dbReference type="RefSeq" id="WP_133580911.1">
    <property type="nucleotide sequence ID" value="NZ_SNYJ01000010.1"/>
</dbReference>
<keyword evidence="2" id="KW-1185">Reference proteome</keyword>
<dbReference type="Proteomes" id="UP000295632">
    <property type="component" value="Unassembled WGS sequence"/>
</dbReference>
<evidence type="ECO:0000313" key="1">
    <source>
        <dbReference type="EMBL" id="TDQ38336.1"/>
    </source>
</evidence>
<dbReference type="Pfam" id="PF04025">
    <property type="entry name" value="RemA-like"/>
    <property type="match status" value="1"/>
</dbReference>
<gene>
    <name evidence="1" type="ORF">EV213_11079</name>
</gene>